<name>A0ABY7DTA0_MYAAR</name>
<evidence type="ECO:0000313" key="2">
    <source>
        <dbReference type="Proteomes" id="UP001164746"/>
    </source>
</evidence>
<dbReference type="Proteomes" id="UP001164746">
    <property type="component" value="Chromosome 3"/>
</dbReference>
<dbReference type="EMBL" id="CP111014">
    <property type="protein sequence ID" value="WAQ98180.1"/>
    <property type="molecule type" value="Genomic_DNA"/>
</dbReference>
<gene>
    <name evidence="1" type="ORF">MAR_022553</name>
</gene>
<proteinExistence type="predicted"/>
<evidence type="ECO:0000313" key="1">
    <source>
        <dbReference type="EMBL" id="WAQ98180.1"/>
    </source>
</evidence>
<sequence length="85" mass="9931">MENVQLTLRQKKKQALIEDTTLPFNMKVYMYYFTIKDNSIGINKGHIQGHAIQRFAYEIPVDAFSYTHNCSHYITNSSSNLIEKE</sequence>
<keyword evidence="2" id="KW-1185">Reference proteome</keyword>
<reference evidence="1" key="1">
    <citation type="submission" date="2022-11" db="EMBL/GenBank/DDBJ databases">
        <title>Centuries of genome instability and evolution in soft-shell clam transmissible cancer (bioRxiv).</title>
        <authorList>
            <person name="Hart S.F.M."/>
            <person name="Yonemitsu M.A."/>
            <person name="Giersch R.M."/>
            <person name="Beal B.F."/>
            <person name="Arriagada G."/>
            <person name="Davis B.W."/>
            <person name="Ostrander E.A."/>
            <person name="Goff S.P."/>
            <person name="Metzger M.J."/>
        </authorList>
    </citation>
    <scope>NUCLEOTIDE SEQUENCE</scope>
    <source>
        <strain evidence="1">MELC-2E11</strain>
        <tissue evidence="1">Siphon/mantle</tissue>
    </source>
</reference>
<protein>
    <submittedName>
        <fullName evidence="1">Uncharacterized protein</fullName>
    </submittedName>
</protein>
<organism evidence="1 2">
    <name type="scientific">Mya arenaria</name>
    <name type="common">Soft-shell clam</name>
    <dbReference type="NCBI Taxonomy" id="6604"/>
    <lineage>
        <taxon>Eukaryota</taxon>
        <taxon>Metazoa</taxon>
        <taxon>Spiralia</taxon>
        <taxon>Lophotrochozoa</taxon>
        <taxon>Mollusca</taxon>
        <taxon>Bivalvia</taxon>
        <taxon>Autobranchia</taxon>
        <taxon>Heteroconchia</taxon>
        <taxon>Euheterodonta</taxon>
        <taxon>Imparidentia</taxon>
        <taxon>Neoheterodontei</taxon>
        <taxon>Myida</taxon>
        <taxon>Myoidea</taxon>
        <taxon>Myidae</taxon>
        <taxon>Mya</taxon>
    </lineage>
</organism>
<accession>A0ABY7DTA0</accession>